<gene>
    <name evidence="1" type="ORF">J34TS1_27580</name>
</gene>
<evidence type="ECO:0000313" key="2">
    <source>
        <dbReference type="Proteomes" id="UP000682811"/>
    </source>
</evidence>
<protein>
    <submittedName>
        <fullName evidence="1">Uncharacterized protein</fullName>
    </submittedName>
</protein>
<evidence type="ECO:0000313" key="1">
    <source>
        <dbReference type="EMBL" id="GIO47993.1"/>
    </source>
</evidence>
<reference evidence="1 2" key="1">
    <citation type="submission" date="2021-03" db="EMBL/GenBank/DDBJ databases">
        <title>Antimicrobial resistance genes in bacteria isolated from Japanese honey, and their potential for conferring macrolide and lincosamide resistance in the American foulbrood pathogen Paenibacillus larvae.</title>
        <authorList>
            <person name="Okamoto M."/>
            <person name="Kumagai M."/>
            <person name="Kanamori H."/>
            <person name="Takamatsu D."/>
        </authorList>
    </citation>
    <scope>NUCLEOTIDE SEQUENCE [LARGE SCALE GENOMIC DNA]</scope>
    <source>
        <strain evidence="1 2">J34TS1</strain>
    </source>
</reference>
<organism evidence="1 2">
    <name type="scientific">Paenibacillus azoreducens</name>
    <dbReference type="NCBI Taxonomy" id="116718"/>
    <lineage>
        <taxon>Bacteria</taxon>
        <taxon>Bacillati</taxon>
        <taxon>Bacillota</taxon>
        <taxon>Bacilli</taxon>
        <taxon>Bacillales</taxon>
        <taxon>Paenibacillaceae</taxon>
        <taxon>Paenibacillus</taxon>
    </lineage>
</organism>
<dbReference type="RefSeq" id="WP_212978732.1">
    <property type="nucleotide sequence ID" value="NZ_AP025343.1"/>
</dbReference>
<dbReference type="EMBL" id="BORT01000011">
    <property type="protein sequence ID" value="GIO47993.1"/>
    <property type="molecule type" value="Genomic_DNA"/>
</dbReference>
<sequence length="122" mass="14461">MKRCEARAIENIRSIFGLFGHDTYEMTDEELKERVAKASMEIRSLGLTMEEARTAISVLTNIPTGYRSNINLEINIEEFTSWMKKINIDFDDVKFMEELVKMHTETDMSREEAFYQMRKKYE</sequence>
<dbReference type="Proteomes" id="UP000682811">
    <property type="component" value="Unassembled WGS sequence"/>
</dbReference>
<accession>A0A919YE52</accession>
<keyword evidence="2" id="KW-1185">Reference proteome</keyword>
<name>A0A919YE52_9BACL</name>
<comment type="caution">
    <text evidence="1">The sequence shown here is derived from an EMBL/GenBank/DDBJ whole genome shotgun (WGS) entry which is preliminary data.</text>
</comment>
<proteinExistence type="predicted"/>
<dbReference type="AlphaFoldDB" id="A0A919YE52"/>